<comment type="subcellular location">
    <subcellularLocation>
        <location evidence="1">Membrane</location>
        <topology evidence="1">Multi-pass membrane protein</topology>
    </subcellularLocation>
</comment>
<dbReference type="SUPFAM" id="SSF144083">
    <property type="entry name" value="Magnesium transport protein CorA, transmembrane region"/>
    <property type="match status" value="1"/>
</dbReference>
<dbReference type="InterPro" id="IPR002523">
    <property type="entry name" value="MgTranspt_CorA/ZnTranspt_ZntB"/>
</dbReference>
<sequence>MDSYSYEETSQFSPVSRTDKQYHKGNTYRDYVETLCLRNPCLLNLQSFLSSSSTYQRICQFTALDFREGIARPIARRIPDIDLVPQELNGIRGANSGEKSEHRHPLRGRILIIEDLTPEVIELVGTSLDIDPLMFALHLHTTQRNDARSQTPDDATLPSRLVTQNYMTTTYHRPLICDQKFTLGGKFERDMAVTRKSVFIRSTPIGLAQHSVSVIKVRENSDFWIALLLVDPPISSIHYHSGQKEKNGPRIHLSLRPYLGSHEDFLDAPKYSSDWAEMDDFPPRDGMASEIVQYWKRTTPPCFDLRDPSLESLAYYPLRVVAGEWVKYVAVMQHCIKMYEYRGDQLPNLDQFNMDLRELQGWRRRSMVSQQKVRSIIRQLKARHTLGTKREPDLDFLIEDFEVISNNIKSAGKRLENMLPVVTSLVQIIDARQSFAETTNISRLTILALIFVPLSFVSTLFSMNDDVAPGAKGFWVYFAVAIPITALVYLVARPPTKAVSKGREWLKLGKEQPSLLTRALSTGQTRNDKAAEA</sequence>
<proteinExistence type="predicted"/>
<evidence type="ECO:0000256" key="2">
    <source>
        <dbReference type="ARBA" id="ARBA00022692"/>
    </source>
</evidence>
<dbReference type="Gene3D" id="1.20.58.340">
    <property type="entry name" value="Magnesium transport protein CorA, transmembrane region"/>
    <property type="match status" value="1"/>
</dbReference>
<evidence type="ECO:0000256" key="1">
    <source>
        <dbReference type="ARBA" id="ARBA00004141"/>
    </source>
</evidence>
<organism evidence="6 7">
    <name type="scientific">Periconia digitata</name>
    <dbReference type="NCBI Taxonomy" id="1303443"/>
    <lineage>
        <taxon>Eukaryota</taxon>
        <taxon>Fungi</taxon>
        <taxon>Dikarya</taxon>
        <taxon>Ascomycota</taxon>
        <taxon>Pezizomycotina</taxon>
        <taxon>Dothideomycetes</taxon>
        <taxon>Pleosporomycetidae</taxon>
        <taxon>Pleosporales</taxon>
        <taxon>Massarineae</taxon>
        <taxon>Periconiaceae</taxon>
        <taxon>Periconia</taxon>
    </lineage>
</organism>
<keyword evidence="2 5" id="KW-0812">Transmembrane</keyword>
<reference evidence="6" key="1">
    <citation type="submission" date="2023-01" db="EMBL/GenBank/DDBJ databases">
        <authorList>
            <person name="Van Ghelder C."/>
            <person name="Rancurel C."/>
        </authorList>
    </citation>
    <scope>NUCLEOTIDE SEQUENCE</scope>
    <source>
        <strain evidence="6">CNCM I-4278</strain>
    </source>
</reference>
<protein>
    <submittedName>
        <fullName evidence="6">Uncharacterized protein</fullName>
    </submittedName>
</protein>
<comment type="caution">
    <text evidence="6">The sequence shown here is derived from an EMBL/GenBank/DDBJ whole genome shotgun (WGS) entry which is preliminary data.</text>
</comment>
<evidence type="ECO:0000256" key="4">
    <source>
        <dbReference type="ARBA" id="ARBA00023136"/>
    </source>
</evidence>
<dbReference type="OrthoDB" id="3231000at2759"/>
<dbReference type="GO" id="GO:0046873">
    <property type="term" value="F:metal ion transmembrane transporter activity"/>
    <property type="evidence" value="ECO:0007669"/>
    <property type="project" value="InterPro"/>
</dbReference>
<dbReference type="GO" id="GO:0016020">
    <property type="term" value="C:membrane"/>
    <property type="evidence" value="ECO:0007669"/>
    <property type="project" value="UniProtKB-SubCell"/>
</dbReference>
<evidence type="ECO:0000313" key="6">
    <source>
        <dbReference type="EMBL" id="CAI6336384.1"/>
    </source>
</evidence>
<dbReference type="Proteomes" id="UP001152607">
    <property type="component" value="Unassembled WGS sequence"/>
</dbReference>
<dbReference type="AlphaFoldDB" id="A0A9W4UIL9"/>
<evidence type="ECO:0000256" key="5">
    <source>
        <dbReference type="SAM" id="Phobius"/>
    </source>
</evidence>
<dbReference type="InterPro" id="IPR045863">
    <property type="entry name" value="CorA_TM1_TM2"/>
</dbReference>
<keyword evidence="7" id="KW-1185">Reference proteome</keyword>
<feature type="transmembrane region" description="Helical" evidence="5">
    <location>
        <begin position="474"/>
        <end position="492"/>
    </location>
</feature>
<evidence type="ECO:0000313" key="7">
    <source>
        <dbReference type="Proteomes" id="UP001152607"/>
    </source>
</evidence>
<name>A0A9W4UIL9_9PLEO</name>
<dbReference type="Pfam" id="PF01544">
    <property type="entry name" value="CorA"/>
    <property type="match status" value="1"/>
</dbReference>
<evidence type="ECO:0000256" key="3">
    <source>
        <dbReference type="ARBA" id="ARBA00022989"/>
    </source>
</evidence>
<dbReference type="EMBL" id="CAOQHR010000006">
    <property type="protein sequence ID" value="CAI6336384.1"/>
    <property type="molecule type" value="Genomic_DNA"/>
</dbReference>
<accession>A0A9W4UIL9</accession>
<keyword evidence="3 5" id="KW-1133">Transmembrane helix</keyword>
<keyword evidence="4 5" id="KW-0472">Membrane</keyword>
<feature type="transmembrane region" description="Helical" evidence="5">
    <location>
        <begin position="441"/>
        <end position="462"/>
    </location>
</feature>
<gene>
    <name evidence="6" type="ORF">PDIGIT_LOCUS9482</name>
</gene>